<organism evidence="2 3">
    <name type="scientific">Citrus x changshan-huyou</name>
    <dbReference type="NCBI Taxonomy" id="2935761"/>
    <lineage>
        <taxon>Eukaryota</taxon>
        <taxon>Viridiplantae</taxon>
        <taxon>Streptophyta</taxon>
        <taxon>Embryophyta</taxon>
        <taxon>Tracheophyta</taxon>
        <taxon>Spermatophyta</taxon>
        <taxon>Magnoliopsida</taxon>
        <taxon>eudicotyledons</taxon>
        <taxon>Gunneridae</taxon>
        <taxon>Pentapetalae</taxon>
        <taxon>rosids</taxon>
        <taxon>malvids</taxon>
        <taxon>Sapindales</taxon>
        <taxon>Rutaceae</taxon>
        <taxon>Aurantioideae</taxon>
        <taxon>Citrus</taxon>
    </lineage>
</organism>
<keyword evidence="3" id="KW-1185">Reference proteome</keyword>
<feature type="region of interest" description="Disordered" evidence="1">
    <location>
        <begin position="94"/>
        <end position="116"/>
    </location>
</feature>
<proteinExistence type="predicted"/>
<feature type="compositionally biased region" description="Basic and acidic residues" evidence="1">
    <location>
        <begin position="94"/>
        <end position="106"/>
    </location>
</feature>
<reference evidence="2 3" key="1">
    <citation type="submission" date="2024-05" db="EMBL/GenBank/DDBJ databases">
        <title>Haplotype-resolved chromosome-level genome assembly of Huyou (Citrus changshanensis).</title>
        <authorList>
            <person name="Miao C."/>
            <person name="Chen W."/>
            <person name="Wu Y."/>
            <person name="Wang L."/>
            <person name="Zhao S."/>
            <person name="Grierson D."/>
            <person name="Xu C."/>
            <person name="Chen K."/>
        </authorList>
    </citation>
    <scope>NUCLEOTIDE SEQUENCE [LARGE SCALE GENOMIC DNA]</scope>
    <source>
        <strain evidence="2">01-14</strain>
        <tissue evidence="2">Leaf</tissue>
    </source>
</reference>
<feature type="compositionally biased region" description="Polar residues" evidence="1">
    <location>
        <begin position="107"/>
        <end position="116"/>
    </location>
</feature>
<gene>
    <name evidence="2" type="ORF">WN944_006718</name>
</gene>
<dbReference type="AlphaFoldDB" id="A0AAP0MLV6"/>
<evidence type="ECO:0000313" key="2">
    <source>
        <dbReference type="EMBL" id="KAK9214719.1"/>
    </source>
</evidence>
<dbReference type="EMBL" id="JBCGBO010000003">
    <property type="protein sequence ID" value="KAK9214719.1"/>
    <property type="molecule type" value="Genomic_DNA"/>
</dbReference>
<evidence type="ECO:0000313" key="3">
    <source>
        <dbReference type="Proteomes" id="UP001428341"/>
    </source>
</evidence>
<dbReference type="Proteomes" id="UP001428341">
    <property type="component" value="Unassembled WGS sequence"/>
</dbReference>
<evidence type="ECO:0000256" key="1">
    <source>
        <dbReference type="SAM" id="MobiDB-lite"/>
    </source>
</evidence>
<accession>A0AAP0MLV6</accession>
<protein>
    <submittedName>
        <fullName evidence="2">Uncharacterized protein</fullName>
    </submittedName>
</protein>
<comment type="caution">
    <text evidence="2">The sequence shown here is derived from an EMBL/GenBank/DDBJ whole genome shotgun (WGS) entry which is preliminary data.</text>
</comment>
<name>A0AAP0MLV6_9ROSI</name>
<sequence>MPPLCHDDERSALLQFKESRISNDFYASKFDCRPTMASWKPEEAGHLLDMSRKSSLTIYQNLFNYQNHINGSTVDCKSKERIRSEEQIMVGSKRASEAARVREQETPLRSLTVAAS</sequence>